<accession>A0A0X8FFF2</accession>
<evidence type="ECO:0000256" key="2">
    <source>
        <dbReference type="ARBA" id="ARBA00022475"/>
    </source>
</evidence>
<dbReference type="PROSITE" id="PS51779">
    <property type="entry name" value="POTRA"/>
    <property type="match status" value="1"/>
</dbReference>
<proteinExistence type="inferred from homology"/>
<feature type="region of interest" description="Disordered" evidence="9">
    <location>
        <begin position="330"/>
        <end position="422"/>
    </location>
</feature>
<dbReference type="RefSeq" id="WP_060777998.1">
    <property type="nucleotide sequence ID" value="NZ_CAJHLF010000003.1"/>
</dbReference>
<dbReference type="InterPro" id="IPR013685">
    <property type="entry name" value="POTRA_FtsQ_type"/>
</dbReference>
<dbReference type="InterPro" id="IPR050487">
    <property type="entry name" value="FtsQ_DivIB"/>
</dbReference>
<dbReference type="HAMAP" id="MF_00912">
    <property type="entry name" value="DivIB"/>
    <property type="match status" value="1"/>
</dbReference>
<dbReference type="Gene3D" id="3.40.50.10960">
    <property type="match status" value="1"/>
</dbReference>
<dbReference type="GO" id="GO:0032153">
    <property type="term" value="C:cell division site"/>
    <property type="evidence" value="ECO:0007669"/>
    <property type="project" value="UniProtKB-UniRule"/>
</dbReference>
<keyword evidence="6 8" id="KW-0472">Membrane</keyword>
<evidence type="ECO:0000256" key="4">
    <source>
        <dbReference type="ARBA" id="ARBA00022692"/>
    </source>
</evidence>
<evidence type="ECO:0000256" key="7">
    <source>
        <dbReference type="ARBA" id="ARBA00023306"/>
    </source>
</evidence>
<keyword evidence="2 8" id="KW-1003">Cell membrane</keyword>
<keyword evidence="7 8" id="KW-0131">Cell cycle</keyword>
<feature type="transmembrane region" description="Helical" evidence="8">
    <location>
        <begin position="107"/>
        <end position="127"/>
    </location>
</feature>
<protein>
    <recommendedName>
        <fullName evidence="8">Cell division protein DivIB</fullName>
    </recommendedName>
</protein>
<keyword evidence="5 8" id="KW-1133">Transmembrane helix</keyword>
<dbReference type="PANTHER" id="PTHR37820:SF1">
    <property type="entry name" value="CELL DIVISION PROTEIN FTSQ"/>
    <property type="match status" value="1"/>
</dbReference>
<dbReference type="KEGG" id="aun:AWM73_02840"/>
<keyword evidence="4 8" id="KW-0812">Transmembrane</keyword>
<dbReference type="GeneID" id="35768182"/>
<evidence type="ECO:0000259" key="10">
    <source>
        <dbReference type="PROSITE" id="PS51779"/>
    </source>
</evidence>
<dbReference type="GO" id="GO:0043093">
    <property type="term" value="P:FtsZ-dependent cytokinesis"/>
    <property type="evidence" value="ECO:0007669"/>
    <property type="project" value="UniProtKB-UniRule"/>
</dbReference>
<evidence type="ECO:0000256" key="3">
    <source>
        <dbReference type="ARBA" id="ARBA00022618"/>
    </source>
</evidence>
<evidence type="ECO:0000313" key="11">
    <source>
        <dbReference type="EMBL" id="MCY3053066.1"/>
    </source>
</evidence>
<dbReference type="InterPro" id="IPR005548">
    <property type="entry name" value="Cell_div_FtsQ/DivIB_C"/>
</dbReference>
<evidence type="ECO:0000313" key="12">
    <source>
        <dbReference type="EMBL" id="QPS01147.1"/>
    </source>
</evidence>
<dbReference type="EMBL" id="CP065662">
    <property type="protein sequence ID" value="QPS01147.1"/>
    <property type="molecule type" value="Genomic_DNA"/>
</dbReference>
<feature type="compositionally biased region" description="Low complexity" evidence="9">
    <location>
        <begin position="389"/>
        <end position="422"/>
    </location>
</feature>
<evidence type="ECO:0000256" key="6">
    <source>
        <dbReference type="ARBA" id="ARBA00023136"/>
    </source>
</evidence>
<dbReference type="InterPro" id="IPR026580">
    <property type="entry name" value="DivIB"/>
</dbReference>
<dbReference type="PANTHER" id="PTHR37820">
    <property type="entry name" value="CELL DIVISION PROTEIN DIVIB"/>
    <property type="match status" value="1"/>
</dbReference>
<feature type="compositionally biased region" description="Basic and acidic residues" evidence="9">
    <location>
        <begin position="338"/>
        <end position="379"/>
    </location>
</feature>
<dbReference type="AlphaFoldDB" id="A0A0X8FFF2"/>
<comment type="function">
    <text evidence="8">Cell division protein that may be involved in stabilizing or promoting the assembly of the division complex.</text>
</comment>
<dbReference type="Proteomes" id="UP001069145">
    <property type="component" value="Unassembled WGS sequence"/>
</dbReference>
<evidence type="ECO:0000313" key="14">
    <source>
        <dbReference type="Proteomes" id="UP001069145"/>
    </source>
</evidence>
<dbReference type="OrthoDB" id="1819027at2"/>
<dbReference type="Pfam" id="PF03799">
    <property type="entry name" value="FtsQ_DivIB_C"/>
    <property type="match status" value="1"/>
</dbReference>
<dbReference type="EMBL" id="JAOTML010000003">
    <property type="protein sequence ID" value="MCY3053066.1"/>
    <property type="molecule type" value="Genomic_DNA"/>
</dbReference>
<gene>
    <name evidence="8" type="primary">divIB</name>
    <name evidence="12" type="ORF">I6G68_07210</name>
    <name evidence="11" type="ORF">ODY43_03600</name>
</gene>
<dbReference type="Pfam" id="PF08478">
    <property type="entry name" value="POTRA_1"/>
    <property type="match status" value="1"/>
</dbReference>
<comment type="similarity">
    <text evidence="8">Belongs to the FtsQ/DivIB family. DivIB subfamily.</text>
</comment>
<sequence>MVDWDKEARRFRQRRQEVEKQEELAAREGQADESSDDPGQSQAHPQEHLGQKDKQQDLPDEEETKDEDPSKHQEKKHKKTFNHRKYINWTYLSRSKNKKVQLKSVSWSRLILAAAFLFMIIFSVFWLSPLNRIAAIEVSGNNIVPQEQILYGSGLRENMTYLGIESKTGVVDNRLKQLFPSVRSVQLNAKGNRTVEVNVQEFRAIGYVKKQDFYYPVLENHIILDGAIPYLDQDIPLFTGFEDQELLHLANQLSKLSDDLLAKINEVVNISDDNYPNHIALKMEDGNIVVGFIDSIADRMQYYDQIVSELEGKTGVINMEVGSYFQEKTPLNDPFVSPEEKASYQEKVDQAKEKSKEKQAKADKHSSESKPGDKPKPRGEQSGVSEEVTSSQRQTSSQSNPRPGTNSSQQSSTVTQTRSSNS</sequence>
<feature type="region of interest" description="Disordered" evidence="9">
    <location>
        <begin position="1"/>
        <end position="79"/>
    </location>
</feature>
<dbReference type="InterPro" id="IPR034746">
    <property type="entry name" value="POTRA"/>
</dbReference>
<name>A0A0X8FFF2_9LACT</name>
<feature type="domain" description="POTRA" evidence="10">
    <location>
        <begin position="131"/>
        <end position="202"/>
    </location>
</feature>
<evidence type="ECO:0000313" key="13">
    <source>
        <dbReference type="Proteomes" id="UP000594771"/>
    </source>
</evidence>
<keyword evidence="14" id="KW-1185">Reference proteome</keyword>
<organism evidence="12 13">
    <name type="scientific">Aerococcus urinae</name>
    <dbReference type="NCBI Taxonomy" id="1376"/>
    <lineage>
        <taxon>Bacteria</taxon>
        <taxon>Bacillati</taxon>
        <taxon>Bacillota</taxon>
        <taxon>Bacilli</taxon>
        <taxon>Lactobacillales</taxon>
        <taxon>Aerococcaceae</taxon>
        <taxon>Aerococcus</taxon>
    </lineage>
</organism>
<feature type="compositionally biased region" description="Basic and acidic residues" evidence="9">
    <location>
        <begin position="45"/>
        <end position="57"/>
    </location>
</feature>
<dbReference type="Proteomes" id="UP000594771">
    <property type="component" value="Chromosome"/>
</dbReference>
<feature type="compositionally biased region" description="Basic and acidic residues" evidence="9">
    <location>
        <begin position="1"/>
        <end position="30"/>
    </location>
</feature>
<comment type="subcellular location">
    <subcellularLocation>
        <location evidence="8">Cell membrane</location>
        <topology evidence="8">Single-pass type II membrane protein</topology>
    </subcellularLocation>
    <subcellularLocation>
        <location evidence="1">Membrane</location>
    </subcellularLocation>
    <text evidence="8">Localizes to the division septum.</text>
</comment>
<evidence type="ECO:0000256" key="5">
    <source>
        <dbReference type="ARBA" id="ARBA00022989"/>
    </source>
</evidence>
<evidence type="ECO:0000256" key="8">
    <source>
        <dbReference type="HAMAP-Rule" id="MF_00912"/>
    </source>
</evidence>
<reference evidence="12 13" key="1">
    <citation type="submission" date="2020-12" db="EMBL/GenBank/DDBJ databases">
        <title>FDA dAtabase for Regulatory Grade micrObial Sequences (FDA-ARGOS): Supporting development and validation of Infectious Disease Dx tests.</title>
        <authorList>
            <person name="Sproer C."/>
            <person name="Gronow S."/>
            <person name="Severitt S."/>
            <person name="Schroder I."/>
            <person name="Tallon L."/>
            <person name="Sadzewicz L."/>
            <person name="Zhao X."/>
            <person name="Boylan J."/>
            <person name="Ott S."/>
            <person name="Bowen H."/>
            <person name="Vavikolanu K."/>
            <person name="Mehta A."/>
            <person name="Aluvathingal J."/>
            <person name="Nadendla S."/>
            <person name="Lowell S."/>
            <person name="Myers T."/>
            <person name="Yan Y."/>
            <person name="Sichtig H."/>
        </authorList>
    </citation>
    <scope>NUCLEOTIDE SEQUENCE [LARGE SCALE GENOMIC DNA]</scope>
    <source>
        <strain evidence="12 13">FDAARGOS_911</strain>
    </source>
</reference>
<dbReference type="GO" id="GO:0005886">
    <property type="term" value="C:plasma membrane"/>
    <property type="evidence" value="ECO:0007669"/>
    <property type="project" value="UniProtKB-SubCell"/>
</dbReference>
<reference evidence="11" key="2">
    <citation type="submission" date="2022-09" db="EMBL/GenBank/DDBJ databases">
        <title>Aerococcus urinae taxonomy study.</title>
        <authorList>
            <person name="Christensen J."/>
            <person name="Senneby E."/>
        </authorList>
    </citation>
    <scope>NUCLEOTIDE SEQUENCE</scope>
    <source>
        <strain evidence="11">NLD-066-U95</strain>
    </source>
</reference>
<keyword evidence="3 8" id="KW-0132">Cell division</keyword>
<evidence type="ECO:0000256" key="9">
    <source>
        <dbReference type="SAM" id="MobiDB-lite"/>
    </source>
</evidence>
<evidence type="ECO:0000256" key="1">
    <source>
        <dbReference type="ARBA" id="ARBA00004370"/>
    </source>
</evidence>